<evidence type="ECO:0000313" key="2">
    <source>
        <dbReference type="EMBL" id="VEJ09756.1"/>
    </source>
</evidence>
<dbReference type="Pfam" id="PF13550">
    <property type="entry name" value="Phage-tail_3"/>
    <property type="match status" value="1"/>
</dbReference>
<protein>
    <recommendedName>
        <fullName evidence="1">Tip attachment protein J domain-containing protein</fullName>
    </recommendedName>
</protein>
<dbReference type="KEGG" id="adp:NCTC12871_01239"/>
<evidence type="ECO:0000313" key="3">
    <source>
        <dbReference type="Proteomes" id="UP000279799"/>
    </source>
</evidence>
<keyword evidence="3" id="KW-1185">Reference proteome</keyword>
<evidence type="ECO:0000259" key="1">
    <source>
        <dbReference type="Pfam" id="PF13550"/>
    </source>
</evidence>
<dbReference type="Proteomes" id="UP000279799">
    <property type="component" value="Chromosome"/>
</dbReference>
<dbReference type="OrthoDB" id="5917852at2"/>
<dbReference type="EMBL" id="LR134510">
    <property type="protein sequence ID" value="VEJ09756.1"/>
    <property type="molecule type" value="Genomic_DNA"/>
</dbReference>
<sequence length="926" mass="104818">MGGKSGESVVVGYRYFWDIQSGLGRGPVDEIVEIRVDDKTAYVGKPGEITQSKAIFIDKPNLFGGEDTGGEGGIKGRMEILMGEPDQKPSRMLVNLLKGIPNPKIGGRSLLSRKSSHYTREEREAFISDAKIPEAELTDDDLIPGFRGIVTTVFSGLISCYSGYPKKHSYRVRRNKKGWHENSPWYPEKCRILLRNDNLRISGLFKEQEENVRQIHAMNPAHILVECATNKSWGGKKELSDLDLDSYKKAADTLYHEGFGLCMRYNRHSSIKEFMQQVVEHIGAIQYDNVETGKQAIRLLRNDYDADKLPTFNYDNGILKIQDDDSSATDNAANQIILKFLDPVTNKEDQAIANNIASIRMHGVISKTVSYKGIPTFDLAARVAQRDLEMVSSSLTRLKIVFDMRASNFKPGDVFKVNLPDRNIESAVFRVSQIESGNEGEFIVTCMMDVFGLPKANYSTKKSKSLYVPPNFSAEPISTNKLVELPYHVLPFIFNEAMLKVIKPTDCYITALAEAPTPLSLGFQMWTKVGENFRKAADMTFVPSVIFPEKIQPFETKIKFKGDGTELMNAIALMVNDEILRIDSVDLENETITVGRGCADTIPEAHEANARAWCYLFVNQIDPTTYAPGEKLQCKLLTKTSQELYPLAEAIPQSITLRQRQARPYPPGNVKVDGVLGGQINDVNKFSISWAHRSKEIQSDKLISHMEDSVVTAPDGLYKIKFFEDNKLIRTVLTKEDHFIYPDTEKREDETFNRITLSAWKDGLESLYQYEFTVSGAMTLLYDWNFKKNFTVGNQYLNKYDDTDMPGGKYIMLNSDLNTANNKDIYLSFPLKKAYKKVLLSYKVGSYGKRKGLCKIALQFYYQGKMMSEMLSPTFGNWKRDEWHHQAMLSELSDNVDEVRFKIIVEGNIHNNALAFKDIVLKVNEA</sequence>
<dbReference type="RefSeq" id="WP_126599948.1">
    <property type="nucleotide sequence ID" value="NZ_LR134510.1"/>
</dbReference>
<reference evidence="2 3" key="1">
    <citation type="submission" date="2018-12" db="EMBL/GenBank/DDBJ databases">
        <authorList>
            <consortium name="Pathogen Informatics"/>
        </authorList>
    </citation>
    <scope>NUCLEOTIDE SEQUENCE [LARGE SCALE GENOMIC DNA]</scope>
    <source>
        <strain evidence="2 3">NCTC12871</strain>
    </source>
</reference>
<proteinExistence type="predicted"/>
<feature type="domain" description="Tip attachment protein J" evidence="1">
    <location>
        <begin position="328"/>
        <end position="435"/>
    </location>
</feature>
<dbReference type="AlphaFoldDB" id="A0A448TUZ2"/>
<gene>
    <name evidence="2" type="ORF">NCTC12871_01239</name>
</gene>
<dbReference type="InterPro" id="IPR032876">
    <property type="entry name" value="J_dom"/>
</dbReference>
<name>A0A448TUZ2_9PAST</name>
<accession>A0A448TUZ2</accession>
<organism evidence="2 3">
    <name type="scientific">Actinobacillus delphinicola</name>
    <dbReference type="NCBI Taxonomy" id="51161"/>
    <lineage>
        <taxon>Bacteria</taxon>
        <taxon>Pseudomonadati</taxon>
        <taxon>Pseudomonadota</taxon>
        <taxon>Gammaproteobacteria</taxon>
        <taxon>Pasteurellales</taxon>
        <taxon>Pasteurellaceae</taxon>
        <taxon>Actinobacillus</taxon>
    </lineage>
</organism>